<protein>
    <recommendedName>
        <fullName evidence="3">histidine kinase</fullName>
        <ecNumber evidence="3">2.7.13.3</ecNumber>
    </recommendedName>
</protein>
<evidence type="ECO:0000256" key="5">
    <source>
        <dbReference type="ARBA" id="ARBA00022679"/>
    </source>
</evidence>
<dbReference type="EC" id="2.7.13.3" evidence="3"/>
<dbReference type="InterPro" id="IPR036097">
    <property type="entry name" value="HisK_dim/P_sf"/>
</dbReference>
<evidence type="ECO:0000256" key="2">
    <source>
        <dbReference type="ARBA" id="ARBA00004370"/>
    </source>
</evidence>
<dbReference type="CDD" id="cd12915">
    <property type="entry name" value="PDC2_DGC_like"/>
    <property type="match status" value="1"/>
</dbReference>
<dbReference type="GO" id="GO:0005524">
    <property type="term" value="F:ATP binding"/>
    <property type="evidence" value="ECO:0007669"/>
    <property type="project" value="UniProtKB-KW"/>
</dbReference>
<dbReference type="PANTHER" id="PTHR43711">
    <property type="entry name" value="TWO-COMPONENT HISTIDINE KINASE"/>
    <property type="match status" value="1"/>
</dbReference>
<keyword evidence="8" id="KW-0067">ATP-binding</keyword>
<dbReference type="PROSITE" id="PS50109">
    <property type="entry name" value="HIS_KIN"/>
    <property type="match status" value="1"/>
</dbReference>
<keyword evidence="5" id="KW-0808">Transferase</keyword>
<dbReference type="OrthoDB" id="9813151at2"/>
<evidence type="ECO:0000256" key="3">
    <source>
        <dbReference type="ARBA" id="ARBA00012438"/>
    </source>
</evidence>
<dbReference type="PRINTS" id="PR00344">
    <property type="entry name" value="BCTRLSENSOR"/>
</dbReference>
<dbReference type="InterPro" id="IPR004358">
    <property type="entry name" value="Sig_transdc_His_kin-like_C"/>
</dbReference>
<dbReference type="Pfam" id="PF22588">
    <property type="entry name" value="dCache_1_like"/>
    <property type="match status" value="1"/>
</dbReference>
<dbReference type="RefSeq" id="WP_149231011.1">
    <property type="nucleotide sequence ID" value="NZ_JALJXJ010000004.1"/>
</dbReference>
<evidence type="ECO:0000256" key="11">
    <source>
        <dbReference type="SAM" id="MobiDB-lite"/>
    </source>
</evidence>
<name>A0A5A9GQ51_AZOLI</name>
<dbReference type="Pfam" id="PF02518">
    <property type="entry name" value="HATPase_c"/>
    <property type="match status" value="1"/>
</dbReference>
<evidence type="ECO:0000313" key="14">
    <source>
        <dbReference type="Proteomes" id="UP000324927"/>
    </source>
</evidence>
<keyword evidence="14" id="KW-1185">Reference proteome</keyword>
<dbReference type="InterPro" id="IPR005467">
    <property type="entry name" value="His_kinase_dom"/>
</dbReference>
<evidence type="ECO:0000256" key="6">
    <source>
        <dbReference type="ARBA" id="ARBA00022741"/>
    </source>
</evidence>
<dbReference type="Gene3D" id="3.30.450.20">
    <property type="entry name" value="PAS domain"/>
    <property type="match status" value="2"/>
</dbReference>
<keyword evidence="6" id="KW-0547">Nucleotide-binding</keyword>
<organism evidence="13 14">
    <name type="scientific">Azospirillum lipoferum</name>
    <dbReference type="NCBI Taxonomy" id="193"/>
    <lineage>
        <taxon>Bacteria</taxon>
        <taxon>Pseudomonadati</taxon>
        <taxon>Pseudomonadota</taxon>
        <taxon>Alphaproteobacteria</taxon>
        <taxon>Rhodospirillales</taxon>
        <taxon>Azospirillaceae</taxon>
        <taxon>Azospirillum</taxon>
    </lineage>
</organism>
<dbReference type="CDD" id="cd12914">
    <property type="entry name" value="PDC1_DGC_like"/>
    <property type="match status" value="1"/>
</dbReference>
<dbReference type="SUPFAM" id="SSF55874">
    <property type="entry name" value="ATPase domain of HSP90 chaperone/DNA topoisomerase II/histidine kinase"/>
    <property type="match status" value="1"/>
</dbReference>
<dbReference type="GO" id="GO:0016020">
    <property type="term" value="C:membrane"/>
    <property type="evidence" value="ECO:0007669"/>
    <property type="project" value="UniProtKB-SubCell"/>
</dbReference>
<dbReference type="EMBL" id="VTTN01000003">
    <property type="protein sequence ID" value="KAA0596500.1"/>
    <property type="molecule type" value="Genomic_DNA"/>
</dbReference>
<evidence type="ECO:0000256" key="1">
    <source>
        <dbReference type="ARBA" id="ARBA00000085"/>
    </source>
</evidence>
<evidence type="ECO:0000256" key="10">
    <source>
        <dbReference type="ARBA" id="ARBA00023136"/>
    </source>
</evidence>
<gene>
    <name evidence="13" type="ORF">FZ942_10300</name>
</gene>
<dbReference type="PANTHER" id="PTHR43711:SF1">
    <property type="entry name" value="HISTIDINE KINASE 1"/>
    <property type="match status" value="1"/>
</dbReference>
<dbReference type="FunFam" id="3.30.565.10:FF:000006">
    <property type="entry name" value="Sensor histidine kinase WalK"/>
    <property type="match status" value="1"/>
</dbReference>
<evidence type="ECO:0000259" key="12">
    <source>
        <dbReference type="PROSITE" id="PS50109"/>
    </source>
</evidence>
<evidence type="ECO:0000256" key="4">
    <source>
        <dbReference type="ARBA" id="ARBA00022553"/>
    </source>
</evidence>
<dbReference type="CDD" id="cd16922">
    <property type="entry name" value="HATPase_EvgS-ArcB-TorS-like"/>
    <property type="match status" value="1"/>
</dbReference>
<dbReference type="Gene3D" id="1.10.287.130">
    <property type="match status" value="1"/>
</dbReference>
<evidence type="ECO:0000256" key="9">
    <source>
        <dbReference type="ARBA" id="ARBA00023012"/>
    </source>
</evidence>
<dbReference type="SMART" id="SM00387">
    <property type="entry name" value="HATPase_c"/>
    <property type="match status" value="1"/>
</dbReference>
<dbReference type="FunFam" id="1.10.287.130:FF:000038">
    <property type="entry name" value="Sensory transduction histidine kinase"/>
    <property type="match status" value="1"/>
</dbReference>
<dbReference type="SUPFAM" id="SSF47384">
    <property type="entry name" value="Homodimeric domain of signal transducing histidine kinase"/>
    <property type="match status" value="1"/>
</dbReference>
<dbReference type="InterPro" id="IPR003594">
    <property type="entry name" value="HATPase_dom"/>
</dbReference>
<proteinExistence type="predicted"/>
<keyword evidence="9" id="KW-0902">Two-component regulatory system</keyword>
<keyword evidence="4" id="KW-0597">Phosphoprotein</keyword>
<comment type="catalytic activity">
    <reaction evidence="1">
        <text>ATP + protein L-histidine = ADP + protein N-phospho-L-histidine.</text>
        <dbReference type="EC" id="2.7.13.3"/>
    </reaction>
</comment>
<keyword evidence="7 13" id="KW-0418">Kinase</keyword>
<comment type="caution">
    <text evidence="13">The sequence shown here is derived from an EMBL/GenBank/DDBJ whole genome shotgun (WGS) entry which is preliminary data.</text>
</comment>
<dbReference type="CDD" id="cd00082">
    <property type="entry name" value="HisKA"/>
    <property type="match status" value="1"/>
</dbReference>
<keyword evidence="10" id="KW-0472">Membrane</keyword>
<comment type="subcellular location">
    <subcellularLocation>
        <location evidence="2">Membrane</location>
    </subcellularLocation>
</comment>
<dbReference type="Proteomes" id="UP000324927">
    <property type="component" value="Unassembled WGS sequence"/>
</dbReference>
<dbReference type="AlphaFoldDB" id="A0A5A9GQ51"/>
<evidence type="ECO:0000313" key="13">
    <source>
        <dbReference type="EMBL" id="KAA0596500.1"/>
    </source>
</evidence>
<dbReference type="InterPro" id="IPR036890">
    <property type="entry name" value="HATPase_C_sf"/>
</dbReference>
<dbReference type="GO" id="GO:0000155">
    <property type="term" value="F:phosphorelay sensor kinase activity"/>
    <property type="evidence" value="ECO:0007669"/>
    <property type="project" value="InterPro"/>
</dbReference>
<dbReference type="InterPro" id="IPR054327">
    <property type="entry name" value="His-kinase-like_sensor"/>
</dbReference>
<accession>A0A5A9GQ51</accession>
<dbReference type="SMART" id="SM00388">
    <property type="entry name" value="HisKA"/>
    <property type="match status" value="1"/>
</dbReference>
<dbReference type="Pfam" id="PF00512">
    <property type="entry name" value="HisKA"/>
    <property type="match status" value="1"/>
</dbReference>
<dbReference type="Gene3D" id="3.30.565.10">
    <property type="entry name" value="Histidine kinase-like ATPase, C-terminal domain"/>
    <property type="match status" value="1"/>
</dbReference>
<dbReference type="InterPro" id="IPR003661">
    <property type="entry name" value="HisK_dim/P_dom"/>
</dbReference>
<feature type="domain" description="Histidine kinase" evidence="12">
    <location>
        <begin position="363"/>
        <end position="582"/>
    </location>
</feature>
<reference evidence="13 14" key="1">
    <citation type="submission" date="2019-08" db="EMBL/GenBank/DDBJ databases">
        <authorList>
            <person name="Grouzdev D."/>
            <person name="Tikhonova E."/>
            <person name="Kravchenko I."/>
        </authorList>
    </citation>
    <scope>NUCLEOTIDE SEQUENCE [LARGE SCALE GENOMIC DNA]</scope>
    <source>
        <strain evidence="13 14">59b</strain>
    </source>
</reference>
<feature type="region of interest" description="Disordered" evidence="11">
    <location>
        <begin position="582"/>
        <end position="605"/>
    </location>
</feature>
<dbReference type="InterPro" id="IPR050736">
    <property type="entry name" value="Sensor_HK_Regulatory"/>
</dbReference>
<evidence type="ECO:0000256" key="7">
    <source>
        <dbReference type="ARBA" id="ARBA00022777"/>
    </source>
</evidence>
<sequence length="605" mass="65510">MGAFGVALILGINAMVGYDLLHQRDETLARAQEDGASMALVLERHATDSLSGVSKILAGVVEVLAVRTDSWDRGDTDVHALLRRQAALSPLIRAILVVSADGRLIHDTKTTEPAGIDLSDRDYLMAHRDGLVAGGADAVFVGIPVRGRTSGTWFISMSRRLDTSDGRFAGVVVAVIEPMAFRSFYQTLPLSGDAVITLYHADGPVIARFPDHDGFIGRSARHLPLFTTLLKEARTGTLSLDSAVDGPRRILSYRASDDMPLAVTVSASRDAVLAHWWSKAMVLAAVDLAGTLVLAAMTLALLREAERRERALADLQDGERALRDSQQRLIQDIAARHRIEAELIAAKQVSDAANRAKTQFLANMSHELRTPLNAVIGFAEALESGIFGQMSAKQTEYVGDIRKSGQHLLSLINDILDTTKIESGKYVLHQEDLAVGELIGECLRQMEPLAVEKGVTLTATLPISLPVLYADPRAVRQILLNLLSNAVKFTPPGGRILVEADRAARSLRLRVSDTGIGIPAMELEQVMEPFHQVDNSHTRRYAGTGLGLPLVKSLVELQDGRFVLSSVLGRGTTATVLFPPSRLRSRSDDLPTLKRAPGRTQTAPA</sequence>
<evidence type="ECO:0000256" key="8">
    <source>
        <dbReference type="ARBA" id="ARBA00022840"/>
    </source>
</evidence>